<dbReference type="InterPro" id="IPR002838">
    <property type="entry name" value="AIM24"/>
</dbReference>
<feature type="region of interest" description="Disordered" evidence="1">
    <location>
        <begin position="367"/>
        <end position="471"/>
    </location>
</feature>
<keyword evidence="3" id="KW-1185">Reference proteome</keyword>
<dbReference type="Pfam" id="PF01987">
    <property type="entry name" value="AIM24"/>
    <property type="match status" value="1"/>
</dbReference>
<evidence type="ECO:0000256" key="1">
    <source>
        <dbReference type="SAM" id="MobiDB-lite"/>
    </source>
</evidence>
<dbReference type="PANTHER" id="PTHR43657:SF1">
    <property type="entry name" value="ALTERED INHERITANCE OF MITOCHONDRIA PROTEIN 24, MITOCHONDRIAL"/>
    <property type="match status" value="1"/>
</dbReference>
<feature type="compositionally biased region" description="Acidic residues" evidence="1">
    <location>
        <begin position="431"/>
        <end position="447"/>
    </location>
</feature>
<feature type="compositionally biased region" description="Polar residues" evidence="1">
    <location>
        <begin position="43"/>
        <end position="52"/>
    </location>
</feature>
<evidence type="ECO:0000313" key="3">
    <source>
        <dbReference type="Proteomes" id="UP001054902"/>
    </source>
</evidence>
<feature type="compositionally biased region" description="Polar residues" evidence="1">
    <location>
        <begin position="399"/>
        <end position="417"/>
    </location>
</feature>
<reference evidence="2 3" key="1">
    <citation type="journal article" date="2021" name="Sci. Rep.">
        <title>The genome of the diatom Chaetoceros tenuissimus carries an ancient integrated fragment of an extant virus.</title>
        <authorList>
            <person name="Hongo Y."/>
            <person name="Kimura K."/>
            <person name="Takaki Y."/>
            <person name="Yoshida Y."/>
            <person name="Baba S."/>
            <person name="Kobayashi G."/>
            <person name="Nagasaki K."/>
            <person name="Hano T."/>
            <person name="Tomaru Y."/>
        </authorList>
    </citation>
    <scope>NUCLEOTIDE SEQUENCE [LARGE SCALE GENOMIC DNA]</scope>
    <source>
        <strain evidence="2 3">NIES-3715</strain>
    </source>
</reference>
<evidence type="ECO:0000313" key="2">
    <source>
        <dbReference type="EMBL" id="GFH55684.1"/>
    </source>
</evidence>
<protein>
    <recommendedName>
        <fullName evidence="4">Altered inheritance of mitochondria protein 24, mitochondrial</fullName>
    </recommendedName>
</protein>
<dbReference type="Gene3D" id="3.60.160.10">
    <property type="entry name" value="Mitochondrial biogenesis AIM24"/>
    <property type="match status" value="1"/>
</dbReference>
<comment type="caution">
    <text evidence="2">The sequence shown here is derived from an EMBL/GenBank/DDBJ whole genome shotgun (WGS) entry which is preliminary data.</text>
</comment>
<dbReference type="AlphaFoldDB" id="A0AAD3HA70"/>
<gene>
    <name evidence="2" type="ORF">CTEN210_12160</name>
</gene>
<name>A0AAD3HA70_9STRA</name>
<feature type="compositionally biased region" description="Low complexity" evidence="1">
    <location>
        <begin position="31"/>
        <end position="42"/>
    </location>
</feature>
<dbReference type="SUPFAM" id="SSF51219">
    <property type="entry name" value="TRAP-like"/>
    <property type="match status" value="1"/>
</dbReference>
<organism evidence="2 3">
    <name type="scientific">Chaetoceros tenuissimus</name>
    <dbReference type="NCBI Taxonomy" id="426638"/>
    <lineage>
        <taxon>Eukaryota</taxon>
        <taxon>Sar</taxon>
        <taxon>Stramenopiles</taxon>
        <taxon>Ochrophyta</taxon>
        <taxon>Bacillariophyta</taxon>
        <taxon>Coscinodiscophyceae</taxon>
        <taxon>Chaetocerotophycidae</taxon>
        <taxon>Chaetocerotales</taxon>
        <taxon>Chaetocerotaceae</taxon>
        <taxon>Chaetoceros</taxon>
    </lineage>
</organism>
<feature type="region of interest" description="Disordered" evidence="1">
    <location>
        <begin position="308"/>
        <end position="346"/>
    </location>
</feature>
<dbReference type="PANTHER" id="PTHR43657">
    <property type="entry name" value="TRYPTOPHAN RNA-BINDING ATTENUATOR PROTEIN-LIKE PROTEIN"/>
    <property type="match status" value="1"/>
</dbReference>
<dbReference type="InterPro" id="IPR016031">
    <property type="entry name" value="Trp_RNA-bd_attenuator-like_dom"/>
</dbReference>
<dbReference type="InterPro" id="IPR036983">
    <property type="entry name" value="AIM24_sf"/>
</dbReference>
<feature type="compositionally biased region" description="Low complexity" evidence="1">
    <location>
        <begin position="369"/>
        <end position="385"/>
    </location>
</feature>
<dbReference type="NCBIfam" id="TIGR00266">
    <property type="entry name" value="TIGR00266 family protein"/>
    <property type="match status" value="1"/>
</dbReference>
<sequence>MSGKRLFLKAANSKRISSHIISPSSISSRYLSSSSNLPSQSQENALTNTQESKPPAVPINFNTSSKIQGEESQILEVKLKPNQTLRAESGAMLFMTDGVEMQTSLGNSSSGISDGFKRMITGQNMFLSDYTYTGDGDTSGTVALGTAFPSKILRFSLGEYGNKLICQKGAYLASSMDVNIEMEFAKKFTAGFFGGEGFILQSLTGEGDVFVKAGGALVKRELKDGEVLRVSSGSLVAFTQDVEFDVQTVQGFKNVVFGGEGLFMTTLTGPGTVWLQGMAPDKMISEIARRVPSGGIGLGIPIGMGGGGSGAEGGAADTPVDAPVDGNGEAAIDESSSNTDLDGQEQDHQDLVAATDQAQQADRNATIASSGLDTSSSSDPESASSLFGDAAPKDDPSYAATSTDDPTNSFANESSTFPDMEDSSFSSESVDFGDDLTNDSQFDDFQQDETSFSTESSDLGTGEGGEEEGSGILGMIWDFLTDDD</sequence>
<accession>A0AAD3HA70</accession>
<feature type="region of interest" description="Disordered" evidence="1">
    <location>
        <begin position="31"/>
        <end position="57"/>
    </location>
</feature>
<dbReference type="EMBL" id="BLLK01000051">
    <property type="protein sequence ID" value="GFH55684.1"/>
    <property type="molecule type" value="Genomic_DNA"/>
</dbReference>
<proteinExistence type="predicted"/>
<evidence type="ECO:0008006" key="4">
    <source>
        <dbReference type="Google" id="ProtNLM"/>
    </source>
</evidence>
<dbReference type="Proteomes" id="UP001054902">
    <property type="component" value="Unassembled WGS sequence"/>
</dbReference>